<keyword evidence="9" id="KW-1185">Reference proteome</keyword>
<sequence length="276" mass="32060">MSDSPKPTTVDSLRKALEELGLDSRGHKPELKKRLRKATKQNVNKNESLEPVKVELPETKQDIKTKLPLYDYYLFFDVEATCEVNGGFEFPNEIIEFPVVLVDANTFKIVDEYRSYVKPTINPTLTKFCLELTGIDQATVDNSPCFIDVLDDFQEFLGKWSLFQKKSAVFVTDGPFDIRDFITKQCKHSNLKKRPAYFSTPWINIRKLFREFYNYPVNKNIGAMLEALDMKFEGREHSGLDDSRNLVAIGRKMWEDGCVFKTNIKWKAPHKNIRKR</sequence>
<dbReference type="PANTHER" id="PTHR23044:SF61">
    <property type="entry name" value="3'-5' EXORIBONUCLEASE 1-RELATED"/>
    <property type="match status" value="1"/>
</dbReference>
<keyword evidence="6" id="KW-0943">RNA-mediated gene silencing</keyword>
<dbReference type="PROSITE" id="PS50800">
    <property type="entry name" value="SAP"/>
    <property type="match status" value="1"/>
</dbReference>
<keyword evidence="5" id="KW-0269">Exonuclease</keyword>
<dbReference type="InterPro" id="IPR051274">
    <property type="entry name" value="3-5_Exoribonuclease"/>
</dbReference>
<dbReference type="InterPro" id="IPR013520">
    <property type="entry name" value="Ribonucl_H"/>
</dbReference>
<evidence type="ECO:0000256" key="5">
    <source>
        <dbReference type="ARBA" id="ARBA00022839"/>
    </source>
</evidence>
<dbReference type="SUPFAM" id="SSF68906">
    <property type="entry name" value="SAP domain"/>
    <property type="match status" value="1"/>
</dbReference>
<dbReference type="InterPro" id="IPR012337">
    <property type="entry name" value="RNaseH-like_sf"/>
</dbReference>
<dbReference type="Gene3D" id="3.30.420.10">
    <property type="entry name" value="Ribonuclease H-like superfamily/Ribonuclease H"/>
    <property type="match status" value="1"/>
</dbReference>
<dbReference type="CDD" id="cd06133">
    <property type="entry name" value="ERI-1_3'hExo_like"/>
    <property type="match status" value="1"/>
</dbReference>
<dbReference type="GeneID" id="29003478"/>
<evidence type="ECO:0000256" key="2">
    <source>
        <dbReference type="ARBA" id="ARBA00022490"/>
    </source>
</evidence>
<dbReference type="RefSeq" id="XP_018293312.1">
    <property type="nucleotide sequence ID" value="XM_018442572.1"/>
</dbReference>
<evidence type="ECO:0000313" key="8">
    <source>
        <dbReference type="EMBL" id="OAD75272.1"/>
    </source>
</evidence>
<evidence type="ECO:0000259" key="7">
    <source>
        <dbReference type="PROSITE" id="PS50800"/>
    </source>
</evidence>
<dbReference type="EMBL" id="KV440977">
    <property type="protein sequence ID" value="OAD75272.1"/>
    <property type="molecule type" value="Genomic_DNA"/>
</dbReference>
<dbReference type="InterPro" id="IPR036397">
    <property type="entry name" value="RNaseH_sf"/>
</dbReference>
<keyword evidence="2" id="KW-0963">Cytoplasm</keyword>
<dbReference type="VEuPathDB" id="FungiDB:PHYBLDRAFT_71965"/>
<dbReference type="GO" id="GO:0031047">
    <property type="term" value="P:regulatory ncRNA-mediated gene silencing"/>
    <property type="evidence" value="ECO:0007669"/>
    <property type="project" value="UniProtKB-KW"/>
</dbReference>
<dbReference type="SMART" id="SM00479">
    <property type="entry name" value="EXOIII"/>
    <property type="match status" value="1"/>
</dbReference>
<keyword evidence="3" id="KW-0540">Nuclease</keyword>
<dbReference type="InterPro" id="IPR003034">
    <property type="entry name" value="SAP_dom"/>
</dbReference>
<evidence type="ECO:0000256" key="1">
    <source>
        <dbReference type="ARBA" id="ARBA00004496"/>
    </source>
</evidence>
<dbReference type="Proteomes" id="UP000077315">
    <property type="component" value="Unassembled WGS sequence"/>
</dbReference>
<dbReference type="SMART" id="SM00513">
    <property type="entry name" value="SAP"/>
    <property type="match status" value="1"/>
</dbReference>
<reference evidence="9" key="1">
    <citation type="submission" date="2015-06" db="EMBL/GenBank/DDBJ databases">
        <title>Expansion of signal transduction pathways in fungi by whole-genome duplication.</title>
        <authorList>
            <consortium name="DOE Joint Genome Institute"/>
            <person name="Corrochano L.M."/>
            <person name="Kuo A."/>
            <person name="Marcet-Houben M."/>
            <person name="Polaino S."/>
            <person name="Salamov A."/>
            <person name="Villalobos J.M."/>
            <person name="Alvarez M.I."/>
            <person name="Avalos J."/>
            <person name="Benito E.P."/>
            <person name="Benoit I."/>
            <person name="Burger G."/>
            <person name="Camino L.P."/>
            <person name="Canovas D."/>
            <person name="Cerda-Olmedo E."/>
            <person name="Cheng J.-F."/>
            <person name="Dominguez A."/>
            <person name="Elias M."/>
            <person name="Eslava A.P."/>
            <person name="Glaser F."/>
            <person name="Grimwood J."/>
            <person name="Gutierrez G."/>
            <person name="Heitman J."/>
            <person name="Henrissat B."/>
            <person name="Iturriaga E.A."/>
            <person name="Lang B.F."/>
            <person name="Lavin J.L."/>
            <person name="Lee S."/>
            <person name="Li W."/>
            <person name="Lindquist E."/>
            <person name="Lopez-Garcia S."/>
            <person name="Luque E.M."/>
            <person name="Marcos A.T."/>
            <person name="Martin J."/>
            <person name="McCluskey K."/>
            <person name="Medina H.R."/>
            <person name="Miralles-Duran A."/>
            <person name="Miyazaki A."/>
            <person name="Munoz-Torres E."/>
            <person name="Oguiza J.A."/>
            <person name="Ohm R."/>
            <person name="Olmedo M."/>
            <person name="Orejas M."/>
            <person name="Ortiz-Castellanos L."/>
            <person name="Pisabarro A.G."/>
            <person name="Rodriguez-Romero J."/>
            <person name="Ruiz-Herrera J."/>
            <person name="Ruiz-Vazquez R."/>
            <person name="Sanz C."/>
            <person name="Schackwitz W."/>
            <person name="Schmutz J."/>
            <person name="Shahriari M."/>
            <person name="Shelest E."/>
            <person name="Silva-Franco F."/>
            <person name="Soanes D."/>
            <person name="Syed K."/>
            <person name="Tagua V.G."/>
            <person name="Talbot N.J."/>
            <person name="Thon M."/>
            <person name="De vries R.P."/>
            <person name="Wiebenga A."/>
            <person name="Yadav J.S."/>
            <person name="Braun E.L."/>
            <person name="Baker S."/>
            <person name="Garre V."/>
            <person name="Horwitz B."/>
            <person name="Torres-Martinez S."/>
            <person name="Idnurm A."/>
            <person name="Herrera-Estrella A."/>
            <person name="Gabaldon T."/>
            <person name="Grigoriev I.V."/>
        </authorList>
    </citation>
    <scope>NUCLEOTIDE SEQUENCE [LARGE SCALE GENOMIC DNA]</scope>
    <source>
        <strain evidence="9">NRRL 1555(-)</strain>
    </source>
</reference>
<dbReference type="Gene3D" id="1.10.720.30">
    <property type="entry name" value="SAP domain"/>
    <property type="match status" value="1"/>
</dbReference>
<organism evidence="8 9">
    <name type="scientific">Phycomyces blakesleeanus (strain ATCC 8743b / DSM 1359 / FGSC 10004 / NBRC 33097 / NRRL 1555)</name>
    <dbReference type="NCBI Taxonomy" id="763407"/>
    <lineage>
        <taxon>Eukaryota</taxon>
        <taxon>Fungi</taxon>
        <taxon>Fungi incertae sedis</taxon>
        <taxon>Mucoromycota</taxon>
        <taxon>Mucoromycotina</taxon>
        <taxon>Mucoromycetes</taxon>
        <taxon>Mucorales</taxon>
        <taxon>Phycomycetaceae</taxon>
        <taxon>Phycomyces</taxon>
    </lineage>
</organism>
<dbReference type="STRING" id="763407.A0A162UCQ1"/>
<proteinExistence type="predicted"/>
<dbReference type="Pfam" id="PF02037">
    <property type="entry name" value="SAP"/>
    <property type="match status" value="1"/>
</dbReference>
<gene>
    <name evidence="8" type="ORF">PHYBLDRAFT_71965</name>
</gene>
<feature type="domain" description="SAP" evidence="7">
    <location>
        <begin position="5"/>
        <end position="39"/>
    </location>
</feature>
<dbReference type="InParanoid" id="A0A162UCQ1"/>
<dbReference type="OrthoDB" id="448399at2759"/>
<dbReference type="SUPFAM" id="SSF53098">
    <property type="entry name" value="Ribonuclease H-like"/>
    <property type="match status" value="1"/>
</dbReference>
<dbReference type="AlphaFoldDB" id="A0A162UCQ1"/>
<comment type="subcellular location">
    <subcellularLocation>
        <location evidence="1">Cytoplasm</location>
    </subcellularLocation>
</comment>
<dbReference type="FunCoup" id="A0A162UCQ1">
    <property type="interactions" value="292"/>
</dbReference>
<evidence type="ECO:0000256" key="3">
    <source>
        <dbReference type="ARBA" id="ARBA00022722"/>
    </source>
</evidence>
<evidence type="ECO:0000256" key="4">
    <source>
        <dbReference type="ARBA" id="ARBA00022801"/>
    </source>
</evidence>
<dbReference type="GO" id="GO:0005737">
    <property type="term" value="C:cytoplasm"/>
    <property type="evidence" value="ECO:0007669"/>
    <property type="project" value="UniProtKB-SubCell"/>
</dbReference>
<dbReference type="PANTHER" id="PTHR23044">
    <property type="entry name" value="3'-5' EXONUCLEASE ERI1-RELATED"/>
    <property type="match status" value="1"/>
</dbReference>
<evidence type="ECO:0000313" key="9">
    <source>
        <dbReference type="Proteomes" id="UP000077315"/>
    </source>
</evidence>
<dbReference type="Pfam" id="PF00929">
    <property type="entry name" value="RNase_T"/>
    <property type="match status" value="1"/>
</dbReference>
<protein>
    <recommendedName>
        <fullName evidence="7">SAP domain-containing protein</fullName>
    </recommendedName>
</protein>
<name>A0A162UCQ1_PHYB8</name>
<dbReference type="InterPro" id="IPR036361">
    <property type="entry name" value="SAP_dom_sf"/>
</dbReference>
<accession>A0A162UCQ1</accession>
<dbReference type="InterPro" id="IPR047201">
    <property type="entry name" value="ERI-1_3'hExo-like"/>
</dbReference>
<dbReference type="GO" id="GO:0003676">
    <property type="term" value="F:nucleic acid binding"/>
    <property type="evidence" value="ECO:0007669"/>
    <property type="project" value="InterPro"/>
</dbReference>
<keyword evidence="4" id="KW-0378">Hydrolase</keyword>
<evidence type="ECO:0000256" key="6">
    <source>
        <dbReference type="ARBA" id="ARBA00023158"/>
    </source>
</evidence>
<dbReference type="GO" id="GO:0000175">
    <property type="term" value="F:3'-5'-RNA exonuclease activity"/>
    <property type="evidence" value="ECO:0007669"/>
    <property type="project" value="InterPro"/>
</dbReference>